<dbReference type="PIRSF" id="PIRSF028101">
    <property type="entry name" value="UCP028101"/>
    <property type="match status" value="1"/>
</dbReference>
<dbReference type="InterPro" id="IPR008311">
    <property type="entry name" value="UCP028101"/>
</dbReference>
<dbReference type="Proteomes" id="UP000233742">
    <property type="component" value="Chromosome"/>
</dbReference>
<dbReference type="OrthoDB" id="5624218at2"/>
<proteinExistence type="predicted"/>
<dbReference type="Pfam" id="PF07433">
    <property type="entry name" value="DUF1513"/>
    <property type="match status" value="1"/>
</dbReference>
<feature type="chain" id="PRO_5014985610" evidence="1">
    <location>
        <begin position="25"/>
        <end position="359"/>
    </location>
</feature>
<evidence type="ECO:0000313" key="3">
    <source>
        <dbReference type="Proteomes" id="UP000233742"/>
    </source>
</evidence>
<reference evidence="2 3" key="1">
    <citation type="submission" date="2017-12" db="EMBL/GenBank/DDBJ databases">
        <authorList>
            <person name="Hurst M.R.H."/>
        </authorList>
    </citation>
    <scope>NUCLEOTIDE SEQUENCE [LARGE SCALE GENOMIC DNA]</scope>
    <source>
        <strain evidence="2 3">BM15</strain>
    </source>
</reference>
<keyword evidence="1" id="KW-0732">Signal</keyword>
<feature type="signal peptide" evidence="1">
    <location>
        <begin position="1"/>
        <end position="24"/>
    </location>
</feature>
<dbReference type="KEGG" id="paro:CUV01_14960"/>
<organism evidence="2 3">
    <name type="scientific">Paracoccus tegillarcae</name>
    <dbReference type="NCBI Taxonomy" id="1529068"/>
    <lineage>
        <taxon>Bacteria</taxon>
        <taxon>Pseudomonadati</taxon>
        <taxon>Pseudomonadota</taxon>
        <taxon>Alphaproteobacteria</taxon>
        <taxon>Rhodobacterales</taxon>
        <taxon>Paracoccaceae</taxon>
        <taxon>Paracoccus</taxon>
    </lineage>
</organism>
<accession>A0A2K9EJE9</accession>
<dbReference type="InterPro" id="IPR006311">
    <property type="entry name" value="TAT_signal"/>
</dbReference>
<protein>
    <submittedName>
        <fullName evidence="2">DUF1513 domain-containing protein</fullName>
    </submittedName>
</protein>
<evidence type="ECO:0000256" key="1">
    <source>
        <dbReference type="SAM" id="SignalP"/>
    </source>
</evidence>
<dbReference type="AlphaFoldDB" id="A0A2K9EJE9"/>
<dbReference type="EMBL" id="CP025408">
    <property type="protein sequence ID" value="AUH34509.1"/>
    <property type="molecule type" value="Genomic_DNA"/>
</dbReference>
<evidence type="ECO:0000313" key="2">
    <source>
        <dbReference type="EMBL" id="AUH34509.1"/>
    </source>
</evidence>
<keyword evidence="3" id="KW-1185">Reference proteome</keyword>
<dbReference type="SUPFAM" id="SSF63829">
    <property type="entry name" value="Calcium-dependent phosphotriesterase"/>
    <property type="match status" value="1"/>
</dbReference>
<dbReference type="PROSITE" id="PS51318">
    <property type="entry name" value="TAT"/>
    <property type="match status" value="1"/>
</dbReference>
<dbReference type="RefSeq" id="WP_101461171.1">
    <property type="nucleotide sequence ID" value="NZ_CP025408.1"/>
</dbReference>
<gene>
    <name evidence="2" type="ORF">CUV01_14960</name>
</gene>
<name>A0A2K9EJE9_9RHOB</name>
<sequence length="359" mass="38229">MATSRRRFLGALLAASAIPRLSWADAGSPAFLACAREPDDSFALYGLSAAGEDRFRVRLPARGHAGAGHPLRPEAVVFARRPGTYALVIDCAGGKVMHRLTPPEGRQFNGHGVYLDGGDVLVTTEQRSSDSVGMLGYWSVAEGYRRIDERPTGGIGPHEVVRLSDNLLAVANGGIATDPSDRRKLNIAVMRPNLAYLDGQGTLIRTVELAEDLRFNSIRHLAVGADGIVAFAMQWERDPDEVVPLLGLHRGDGAPILAAAPPAEQRVMQGYAGSIAFDLAGSEVAITSPRGGRLHRFRPDGRFIAATTRADACGLAGISGGFLLTDGGGGVLTAEQGRMRSLGLRRRSWDNHVIALNRG</sequence>